<evidence type="ECO:0000313" key="1">
    <source>
        <dbReference type="EMBL" id="GFR78516.1"/>
    </source>
</evidence>
<keyword evidence="2" id="KW-1185">Reference proteome</keyword>
<dbReference type="EMBL" id="BMAT01001027">
    <property type="protein sequence ID" value="GFR78516.1"/>
    <property type="molecule type" value="Genomic_DNA"/>
</dbReference>
<protein>
    <submittedName>
        <fullName evidence="1">Uncharacterized protein</fullName>
    </submittedName>
</protein>
<accession>A0AAV4G1I5</accession>
<reference evidence="1 2" key="1">
    <citation type="journal article" date="2021" name="Elife">
        <title>Chloroplast acquisition without the gene transfer in kleptoplastic sea slugs, Plakobranchus ocellatus.</title>
        <authorList>
            <person name="Maeda T."/>
            <person name="Takahashi S."/>
            <person name="Yoshida T."/>
            <person name="Shimamura S."/>
            <person name="Takaki Y."/>
            <person name="Nagai Y."/>
            <person name="Toyoda A."/>
            <person name="Suzuki Y."/>
            <person name="Arimoto A."/>
            <person name="Ishii H."/>
            <person name="Satoh N."/>
            <person name="Nishiyama T."/>
            <person name="Hasebe M."/>
            <person name="Maruyama T."/>
            <person name="Minagawa J."/>
            <person name="Obokata J."/>
            <person name="Shigenobu S."/>
        </authorList>
    </citation>
    <scope>NUCLEOTIDE SEQUENCE [LARGE SCALE GENOMIC DNA]</scope>
</reference>
<gene>
    <name evidence="1" type="ORF">ElyMa_000535900</name>
</gene>
<organism evidence="1 2">
    <name type="scientific">Elysia marginata</name>
    <dbReference type="NCBI Taxonomy" id="1093978"/>
    <lineage>
        <taxon>Eukaryota</taxon>
        <taxon>Metazoa</taxon>
        <taxon>Spiralia</taxon>
        <taxon>Lophotrochozoa</taxon>
        <taxon>Mollusca</taxon>
        <taxon>Gastropoda</taxon>
        <taxon>Heterobranchia</taxon>
        <taxon>Euthyneura</taxon>
        <taxon>Panpulmonata</taxon>
        <taxon>Sacoglossa</taxon>
        <taxon>Placobranchoidea</taxon>
        <taxon>Plakobranchidae</taxon>
        <taxon>Elysia</taxon>
    </lineage>
</organism>
<comment type="caution">
    <text evidence="1">The sequence shown here is derived from an EMBL/GenBank/DDBJ whole genome shotgun (WGS) entry which is preliminary data.</text>
</comment>
<name>A0AAV4G1I5_9GAST</name>
<dbReference type="AlphaFoldDB" id="A0AAV4G1I5"/>
<sequence>MAPHVCIYSTAIPWATVLPAKLCEWRGESVSSFNYRGSFLPGPRTWWRGQIDFPARLADMQPSFILRSPGKQGTNEEKSSQNILGNLSSIHCVGQRTPQEGAMAEATRPIWTAERNCKLL</sequence>
<proteinExistence type="predicted"/>
<evidence type="ECO:0000313" key="2">
    <source>
        <dbReference type="Proteomes" id="UP000762676"/>
    </source>
</evidence>
<dbReference type="Proteomes" id="UP000762676">
    <property type="component" value="Unassembled WGS sequence"/>
</dbReference>